<accession>A0A644X257</accession>
<gene>
    <name evidence="8" type="ORF">SDC9_56295</name>
</gene>
<feature type="domain" description="ABC3 transporter permease C-terminal" evidence="7">
    <location>
        <begin position="24"/>
        <end position="150"/>
    </location>
</feature>
<evidence type="ECO:0000256" key="3">
    <source>
        <dbReference type="ARBA" id="ARBA00022692"/>
    </source>
</evidence>
<dbReference type="GO" id="GO:0005886">
    <property type="term" value="C:plasma membrane"/>
    <property type="evidence" value="ECO:0007669"/>
    <property type="project" value="UniProtKB-SubCell"/>
</dbReference>
<evidence type="ECO:0000256" key="6">
    <source>
        <dbReference type="SAM" id="Phobius"/>
    </source>
</evidence>
<name>A0A644X257_9ZZZZ</name>
<dbReference type="Pfam" id="PF02687">
    <property type="entry name" value="FtsX"/>
    <property type="match status" value="1"/>
</dbReference>
<dbReference type="AlphaFoldDB" id="A0A644X257"/>
<sequence length="161" mass="17551">MKSLTQQDNMDQLVGMLDVWSIYIISVFIFAMALVLWNAGLLGGLRRYGEFGVRLAMGEEKRHVYLTLIYESVFIGIAGSVIGTGIGLAIAAIIQENGIDISGMMEGSALMFPSQIKTRITPADYYIGFIPGLFSTVVGAMLAGIGIFKRKTSQLFKELEA</sequence>
<keyword evidence="2" id="KW-1003">Cell membrane</keyword>
<evidence type="ECO:0000256" key="2">
    <source>
        <dbReference type="ARBA" id="ARBA00022475"/>
    </source>
</evidence>
<protein>
    <recommendedName>
        <fullName evidence="7">ABC3 transporter permease C-terminal domain-containing protein</fullName>
    </recommendedName>
</protein>
<organism evidence="8">
    <name type="scientific">bioreactor metagenome</name>
    <dbReference type="NCBI Taxonomy" id="1076179"/>
    <lineage>
        <taxon>unclassified sequences</taxon>
        <taxon>metagenomes</taxon>
        <taxon>ecological metagenomes</taxon>
    </lineage>
</organism>
<evidence type="ECO:0000256" key="4">
    <source>
        <dbReference type="ARBA" id="ARBA00022989"/>
    </source>
</evidence>
<feature type="transmembrane region" description="Helical" evidence="6">
    <location>
        <begin position="125"/>
        <end position="148"/>
    </location>
</feature>
<proteinExistence type="predicted"/>
<feature type="transmembrane region" description="Helical" evidence="6">
    <location>
        <begin position="64"/>
        <end position="94"/>
    </location>
</feature>
<evidence type="ECO:0000256" key="5">
    <source>
        <dbReference type="ARBA" id="ARBA00023136"/>
    </source>
</evidence>
<dbReference type="InterPro" id="IPR003838">
    <property type="entry name" value="ABC3_permease_C"/>
</dbReference>
<comment type="caution">
    <text evidence="8">The sequence shown here is derived from an EMBL/GenBank/DDBJ whole genome shotgun (WGS) entry which is preliminary data.</text>
</comment>
<keyword evidence="5 6" id="KW-0472">Membrane</keyword>
<evidence type="ECO:0000256" key="1">
    <source>
        <dbReference type="ARBA" id="ARBA00004651"/>
    </source>
</evidence>
<comment type="subcellular location">
    <subcellularLocation>
        <location evidence="1">Cell membrane</location>
        <topology evidence="1">Multi-pass membrane protein</topology>
    </subcellularLocation>
</comment>
<feature type="transmembrane region" description="Helical" evidence="6">
    <location>
        <begin position="20"/>
        <end position="43"/>
    </location>
</feature>
<reference evidence="8" key="1">
    <citation type="submission" date="2019-08" db="EMBL/GenBank/DDBJ databases">
        <authorList>
            <person name="Kucharzyk K."/>
            <person name="Murdoch R.W."/>
            <person name="Higgins S."/>
            <person name="Loffler F."/>
        </authorList>
    </citation>
    <scope>NUCLEOTIDE SEQUENCE</scope>
</reference>
<keyword evidence="3 6" id="KW-0812">Transmembrane</keyword>
<evidence type="ECO:0000313" key="8">
    <source>
        <dbReference type="EMBL" id="MPM09971.1"/>
    </source>
</evidence>
<dbReference type="EMBL" id="VSSQ01001634">
    <property type="protein sequence ID" value="MPM09971.1"/>
    <property type="molecule type" value="Genomic_DNA"/>
</dbReference>
<keyword evidence="4 6" id="KW-1133">Transmembrane helix</keyword>
<evidence type="ECO:0000259" key="7">
    <source>
        <dbReference type="Pfam" id="PF02687"/>
    </source>
</evidence>